<dbReference type="SUPFAM" id="SSF63829">
    <property type="entry name" value="Calcium-dependent phosphotriesterase"/>
    <property type="match status" value="1"/>
</dbReference>
<comment type="similarity">
    <text evidence="1">Belongs to the strictosidine synthase family.</text>
</comment>
<dbReference type="InterPro" id="IPR011042">
    <property type="entry name" value="6-blade_b-propeller_TolB-like"/>
</dbReference>
<evidence type="ECO:0000259" key="4">
    <source>
        <dbReference type="Pfam" id="PF03088"/>
    </source>
</evidence>
<dbReference type="GO" id="GO:0016787">
    <property type="term" value="F:hydrolase activity"/>
    <property type="evidence" value="ECO:0007669"/>
    <property type="project" value="TreeGrafter"/>
</dbReference>
<comment type="caution">
    <text evidence="5">The sequence shown here is derived from an EMBL/GenBank/DDBJ whole genome shotgun (WGS) entry which is preliminary data.</text>
</comment>
<organism evidence="5 6">
    <name type="scientific">Flammeovirga pacifica</name>
    <dbReference type="NCBI Taxonomy" id="915059"/>
    <lineage>
        <taxon>Bacteria</taxon>
        <taxon>Pseudomonadati</taxon>
        <taxon>Bacteroidota</taxon>
        <taxon>Cytophagia</taxon>
        <taxon>Cytophagales</taxon>
        <taxon>Flammeovirgaceae</taxon>
        <taxon>Flammeovirga</taxon>
    </lineage>
</organism>
<keyword evidence="3" id="KW-0325">Glycoprotein</keyword>
<dbReference type="Pfam" id="PF03088">
    <property type="entry name" value="Str_synth"/>
    <property type="match status" value="1"/>
</dbReference>
<dbReference type="RefSeq" id="WP_052431885.1">
    <property type="nucleotide sequence ID" value="NZ_JRYR02000002.1"/>
</dbReference>
<reference evidence="5 6" key="1">
    <citation type="journal article" date="2012" name="Int. J. Syst. Evol. Microbiol.">
        <title>Flammeovirga pacifica sp. nov., isolated from deep-sea sediment.</title>
        <authorList>
            <person name="Xu H."/>
            <person name="Fu Y."/>
            <person name="Yang N."/>
            <person name="Ding Z."/>
            <person name="Lai Q."/>
            <person name="Zeng R."/>
        </authorList>
    </citation>
    <scope>NUCLEOTIDE SEQUENCE [LARGE SCALE GENOMIC DNA]</scope>
    <source>
        <strain evidence="6">DSM 24597 / LMG 26175 / WPAGA1</strain>
    </source>
</reference>
<gene>
    <name evidence="5" type="ORF">NH26_22210</name>
</gene>
<dbReference type="AlphaFoldDB" id="A0A1S1YTF6"/>
<dbReference type="InterPro" id="IPR018119">
    <property type="entry name" value="Strictosidine_synth_cons-reg"/>
</dbReference>
<dbReference type="OrthoDB" id="241638at2"/>
<sequence length="366" mass="41178">MITKKVIYSVSLAFVLFIGNFSFQACSILPSAWTPPKKPELVGSYEENDLLSSTEWIDLKGWYGPEDIAVDKEGNIYCGAHVSASDFSDGRILKIDTAGNVEEFCNTNNWVTGLQFDKEENLIACIPNIGLASINNKGEMTVLTEKDEKGNPFLMLNDVDIAKDGNIYFSNTSSNVKFSRKHARKIIFEVKPEGGLYKYNPDTKSVETLIDGAYFANGVALSQNDEFVLLVELTKYRIIRYWLKGDKQGTTDVFIDNLPGLPNGVARRTDGSFWVGFTTRRDDTLDKFQPKPFMKKLIYATPMWLQPKQESFGMIMHLDPKGKVIKTYYEPSGEIVSEASSVEEHNGYLYLGGDLTNHIGRYKLVE</sequence>
<evidence type="ECO:0000313" key="6">
    <source>
        <dbReference type="Proteomes" id="UP000179797"/>
    </source>
</evidence>
<dbReference type="STRING" id="915059.NH26_22210"/>
<evidence type="ECO:0000256" key="2">
    <source>
        <dbReference type="ARBA" id="ARBA00022553"/>
    </source>
</evidence>
<dbReference type="PANTHER" id="PTHR10426">
    <property type="entry name" value="STRICTOSIDINE SYNTHASE-RELATED"/>
    <property type="match status" value="1"/>
</dbReference>
<evidence type="ECO:0000256" key="1">
    <source>
        <dbReference type="ARBA" id="ARBA00009191"/>
    </source>
</evidence>
<keyword evidence="2" id="KW-0597">Phosphoprotein</keyword>
<dbReference type="PROSITE" id="PS51257">
    <property type="entry name" value="PROKAR_LIPOPROTEIN"/>
    <property type="match status" value="1"/>
</dbReference>
<accession>A0A1S1YTF6</accession>
<dbReference type="Proteomes" id="UP000179797">
    <property type="component" value="Unassembled WGS sequence"/>
</dbReference>
<evidence type="ECO:0000256" key="3">
    <source>
        <dbReference type="ARBA" id="ARBA00023180"/>
    </source>
</evidence>
<dbReference type="Gene3D" id="2.120.10.30">
    <property type="entry name" value="TolB, C-terminal domain"/>
    <property type="match status" value="1"/>
</dbReference>
<dbReference type="EMBL" id="JRYR02000002">
    <property type="protein sequence ID" value="OHX64312.1"/>
    <property type="molecule type" value="Genomic_DNA"/>
</dbReference>
<protein>
    <recommendedName>
        <fullName evidence="4">Strictosidine synthase conserved region domain-containing protein</fullName>
    </recommendedName>
</protein>
<keyword evidence="6" id="KW-1185">Reference proteome</keyword>
<proteinExistence type="inferred from homology"/>
<name>A0A1S1YTF6_FLAPC</name>
<dbReference type="Pfam" id="PF20067">
    <property type="entry name" value="SSL_N"/>
    <property type="match status" value="1"/>
</dbReference>
<feature type="domain" description="Strictosidine synthase conserved region" evidence="4">
    <location>
        <begin position="157"/>
        <end position="245"/>
    </location>
</feature>
<dbReference type="PANTHER" id="PTHR10426:SF88">
    <property type="entry name" value="ADIPOCYTE PLASMA MEMBRANE-ASSOCIATED PROTEIN HEMOMUCIN-RELATED"/>
    <property type="match status" value="1"/>
</dbReference>
<evidence type="ECO:0000313" key="5">
    <source>
        <dbReference type="EMBL" id="OHX64312.1"/>
    </source>
</evidence>